<evidence type="ECO:0000313" key="1">
    <source>
        <dbReference type="EMBL" id="MCT8336628.1"/>
    </source>
</evidence>
<dbReference type="Pfam" id="PF11848">
    <property type="entry name" value="DUF3368"/>
    <property type="match status" value="1"/>
</dbReference>
<accession>A0A9E5DCY0</accession>
<dbReference type="Proteomes" id="UP001065682">
    <property type="component" value="Unassembled WGS sequence"/>
</dbReference>
<dbReference type="PANTHER" id="PTHR39550:SF1">
    <property type="entry name" value="SLL0658 PROTEIN"/>
    <property type="match status" value="1"/>
</dbReference>
<proteinExistence type="predicted"/>
<protein>
    <submittedName>
        <fullName evidence="1">DUF3368 domain-containing protein</fullName>
    </submittedName>
</protein>
<reference evidence="1" key="1">
    <citation type="submission" date="2019-06" db="EMBL/GenBank/DDBJ databases">
        <title>Methanoculleus strain from Tamsui River, Taipei, Taiwan.</title>
        <authorList>
            <person name="You Y.-T."/>
            <person name="Chen S.-C."/>
            <person name="Lai S.-J."/>
            <person name="Lee Y.-C."/>
            <person name="Lai M.-C."/>
        </authorList>
    </citation>
    <scope>NUCLEOTIDE SEQUENCE</scope>
    <source>
        <strain evidence="1">Afa-1</strain>
    </source>
</reference>
<dbReference type="EMBL" id="VHLL01000002">
    <property type="protein sequence ID" value="MCT8336628.1"/>
    <property type="molecule type" value="Genomic_DNA"/>
</dbReference>
<name>A0A9E5DCY0_9EURY</name>
<dbReference type="AlphaFoldDB" id="A0A9E5DCY0"/>
<comment type="caution">
    <text evidence="1">The sequence shown here is derived from an EMBL/GenBank/DDBJ whole genome shotgun (WGS) entry which is preliminary data.</text>
</comment>
<sequence>MVLAIETRPDVLLLDEAEARRIAGLYDLPVTGTIGLLIQAKREGLVLSLAEEMDRLREQGHFWIHDDLYRRVLEEEKER</sequence>
<dbReference type="PANTHER" id="PTHR39550">
    <property type="entry name" value="SLL0658 PROTEIN"/>
    <property type="match status" value="1"/>
</dbReference>
<evidence type="ECO:0000313" key="2">
    <source>
        <dbReference type="Proteomes" id="UP001065682"/>
    </source>
</evidence>
<organism evidence="1 2">
    <name type="scientific">Methanoculleus formosensis</name>
    <dbReference type="NCBI Taxonomy" id="2590886"/>
    <lineage>
        <taxon>Archaea</taxon>
        <taxon>Methanobacteriati</taxon>
        <taxon>Methanobacteriota</taxon>
        <taxon>Stenosarchaea group</taxon>
        <taxon>Methanomicrobia</taxon>
        <taxon>Methanomicrobiales</taxon>
        <taxon>Methanomicrobiaceae</taxon>
        <taxon>Methanoculleus</taxon>
    </lineage>
</organism>
<gene>
    <name evidence="1" type="ORF">FKB36_03735</name>
</gene>
<keyword evidence="2" id="KW-1185">Reference proteome</keyword>
<dbReference type="InterPro" id="IPR021799">
    <property type="entry name" value="PIN-like_prokaryotic"/>
</dbReference>